<proteinExistence type="predicted"/>
<reference evidence="1" key="2">
    <citation type="submission" date="2021-04" db="EMBL/GenBank/DDBJ databases">
        <authorList>
            <person name="Gilroy R."/>
        </authorList>
    </citation>
    <scope>NUCLEOTIDE SEQUENCE</scope>
    <source>
        <strain evidence="1">CHK195-6426</strain>
    </source>
</reference>
<name>A0A9D1R6I7_9FIRM</name>
<gene>
    <name evidence="1" type="ORF">H9742_14080</name>
</gene>
<evidence type="ECO:0000313" key="1">
    <source>
        <dbReference type="EMBL" id="HIW82626.1"/>
    </source>
</evidence>
<organism evidence="1 2">
    <name type="scientific">Candidatus Acetatifactor stercoripullorum</name>
    <dbReference type="NCBI Taxonomy" id="2838414"/>
    <lineage>
        <taxon>Bacteria</taxon>
        <taxon>Bacillati</taxon>
        <taxon>Bacillota</taxon>
        <taxon>Clostridia</taxon>
        <taxon>Lachnospirales</taxon>
        <taxon>Lachnospiraceae</taxon>
        <taxon>Acetatifactor</taxon>
    </lineage>
</organism>
<accession>A0A9D1R6I7</accession>
<reference evidence="1" key="1">
    <citation type="journal article" date="2021" name="PeerJ">
        <title>Extensive microbial diversity within the chicken gut microbiome revealed by metagenomics and culture.</title>
        <authorList>
            <person name="Gilroy R."/>
            <person name="Ravi A."/>
            <person name="Getino M."/>
            <person name="Pursley I."/>
            <person name="Horton D.L."/>
            <person name="Alikhan N.F."/>
            <person name="Baker D."/>
            <person name="Gharbi K."/>
            <person name="Hall N."/>
            <person name="Watson M."/>
            <person name="Adriaenssens E.M."/>
            <person name="Foster-Nyarko E."/>
            <person name="Jarju S."/>
            <person name="Secka A."/>
            <person name="Antonio M."/>
            <person name="Oren A."/>
            <person name="Chaudhuri R.R."/>
            <person name="La Ragione R."/>
            <person name="Hildebrand F."/>
            <person name="Pallen M.J."/>
        </authorList>
    </citation>
    <scope>NUCLEOTIDE SEQUENCE</scope>
    <source>
        <strain evidence="1">CHK195-6426</strain>
    </source>
</reference>
<dbReference type="AlphaFoldDB" id="A0A9D1R6I7"/>
<sequence length="223" mass="25532">MGNNTAAAYNGTEIYTSDILRLADEYMDHELDEKRREDIYNNPSIFMSMILYISDNIVKPDNNDIELLDNIFNIYIRLCTKYNMLPTLECFSILIKVNPGTLSDWGSGALRSNVYYDFKGNYIKDFPAWRLNHQNEQYRAEPSTAHAEAVKKWKNICKNFLINSLQNSRGTDANKIFIAKAAYGMVETAPIPVQNREQHRTAEQIAADYGPQEALPGDVEPDF</sequence>
<dbReference type="Proteomes" id="UP000824265">
    <property type="component" value="Unassembled WGS sequence"/>
</dbReference>
<evidence type="ECO:0000313" key="2">
    <source>
        <dbReference type="Proteomes" id="UP000824265"/>
    </source>
</evidence>
<comment type="caution">
    <text evidence="1">The sequence shown here is derived from an EMBL/GenBank/DDBJ whole genome shotgun (WGS) entry which is preliminary data.</text>
</comment>
<protein>
    <submittedName>
        <fullName evidence="1">Uncharacterized protein</fullName>
    </submittedName>
</protein>
<dbReference type="EMBL" id="DXGH01000073">
    <property type="protein sequence ID" value="HIW82626.1"/>
    <property type="molecule type" value="Genomic_DNA"/>
</dbReference>